<dbReference type="EMBL" id="JAPDRQ010000072">
    <property type="protein sequence ID" value="KAJ9656801.1"/>
    <property type="molecule type" value="Genomic_DNA"/>
</dbReference>
<organism evidence="1 2">
    <name type="scientific">Neophaeococcomyces mojaviensis</name>
    <dbReference type="NCBI Taxonomy" id="3383035"/>
    <lineage>
        <taxon>Eukaryota</taxon>
        <taxon>Fungi</taxon>
        <taxon>Dikarya</taxon>
        <taxon>Ascomycota</taxon>
        <taxon>Pezizomycotina</taxon>
        <taxon>Eurotiomycetes</taxon>
        <taxon>Chaetothyriomycetidae</taxon>
        <taxon>Chaetothyriales</taxon>
        <taxon>Chaetothyriales incertae sedis</taxon>
        <taxon>Neophaeococcomyces</taxon>
    </lineage>
</organism>
<evidence type="ECO:0000313" key="2">
    <source>
        <dbReference type="Proteomes" id="UP001172386"/>
    </source>
</evidence>
<evidence type="ECO:0000313" key="1">
    <source>
        <dbReference type="EMBL" id="KAJ9656801.1"/>
    </source>
</evidence>
<accession>A0ACC3A7S7</accession>
<protein>
    <submittedName>
        <fullName evidence="1">Uncharacterized protein</fullName>
    </submittedName>
</protein>
<gene>
    <name evidence="1" type="ORF">H2198_004689</name>
</gene>
<keyword evidence="2" id="KW-1185">Reference proteome</keyword>
<name>A0ACC3A7S7_9EURO</name>
<comment type="caution">
    <text evidence="1">The sequence shown here is derived from an EMBL/GenBank/DDBJ whole genome shotgun (WGS) entry which is preliminary data.</text>
</comment>
<proteinExistence type="predicted"/>
<sequence>MPINKGLVQKEPIALVEANGWKHNARAEEDGVETHPYNEKTRTAYQHAPQVYAEAEEAVREVSTGEVYARKVIYLGNPGYDCEELEHNVQAEGFVNAERALPLYDFDVTGGLYGSASILGDVHQETDVFSLGCVLSEMLTVCCARSLDQYQEYKIARDKEENQLAFPKNVSNVSSWLHNSETSQDENEDLGGVIALLVRKMIREDPTERFIALKAIEILRNTDKLGDVFCSNCI</sequence>
<dbReference type="Proteomes" id="UP001172386">
    <property type="component" value="Unassembled WGS sequence"/>
</dbReference>
<reference evidence="1" key="1">
    <citation type="submission" date="2022-10" db="EMBL/GenBank/DDBJ databases">
        <title>Culturing micro-colonial fungi from biological soil crusts in the Mojave desert and describing Neophaeococcomyces mojavensis, and introducing the new genera and species Taxawa tesnikishii.</title>
        <authorList>
            <person name="Kurbessoian T."/>
            <person name="Stajich J.E."/>
        </authorList>
    </citation>
    <scope>NUCLEOTIDE SEQUENCE</scope>
    <source>
        <strain evidence="1">JES_112</strain>
    </source>
</reference>